<feature type="region of interest" description="Disordered" evidence="8">
    <location>
        <begin position="667"/>
        <end position="720"/>
    </location>
</feature>
<keyword evidence="6" id="KW-0378">Hydrolase</keyword>
<accession>A0AAD5U5D8</accession>
<gene>
    <name evidence="10" type="ORF">HK099_004102</name>
</gene>
<dbReference type="PROSITE" id="PS50235">
    <property type="entry name" value="USP_3"/>
    <property type="match status" value="1"/>
</dbReference>
<feature type="region of interest" description="Disordered" evidence="8">
    <location>
        <begin position="400"/>
        <end position="422"/>
    </location>
</feature>
<keyword evidence="4" id="KW-0645">Protease</keyword>
<feature type="region of interest" description="Disordered" evidence="8">
    <location>
        <begin position="550"/>
        <end position="571"/>
    </location>
</feature>
<dbReference type="Gene3D" id="3.90.70.10">
    <property type="entry name" value="Cysteine proteinases"/>
    <property type="match status" value="2"/>
</dbReference>
<evidence type="ECO:0000256" key="4">
    <source>
        <dbReference type="ARBA" id="ARBA00022670"/>
    </source>
</evidence>
<feature type="domain" description="USP" evidence="9">
    <location>
        <begin position="794"/>
        <end position="1321"/>
    </location>
</feature>
<sequence>MAKTKEMINEEWLPENVKKLKNASKKPAAYTISSKDKSVIDSLDKSRNLLESRSDSKYEIETEEKFDEETPIQVIPSKLLRDTHKQPIFNFEIRENALELRYQIEFDETLNLLPLNVNLRKLQQKLFKYFLVKHYVSSEKLKLIIKFEIIEDKLAEKDDMLLKELNFYRTQYLKDKRLLNIPSHRSDFFFHEAFTQAQYLQRGKSATPYQRLNIKFQTELLLDSLNINSPHWSNHELVRDESFDIKNSVSSQNKICRKRFNDMEYLIYHFGQRFIDEDKKESSSIEERNLEPIYTVTSSNNFVIVTIFQKNLKSNQFKAIYKHKTLLVTFVDFTLKLLPIKLESLDFNINYDQSFVEINGENIAIHLYKTVGASKDPKNFVLKIKDQALREIKKEANANGISYEEPKKKKSKKKKSKKAVEKTNGTAAIPIKKEEVLLTVGMDDTNTAMCKTLGMDIHKDESQVNLNSYILVDQNSGLVETMRNTHTDQTNENEKNCNYINEEVGLLKSENSQKANPVEPLTYERCEYPEFGCNVNSELTKSLYNSCLNENSSSNKSKKRKKNKKCAKNDVEESSIKNLANSKNIVVGDVSFERNNNLNSSEFEHVSPQSTFVPKKIKKVIHQGEVPSLQEDEVVETSNNLVPTESMECGNTDSIVLKENKVKSSSKEFNSKIKCEDSRTSDNESFSHRPEVESPTSINSETQKKKRKKTNKKSVVENRHHLALKQKSNGTKVLTASCALDTENNADTLNENNNCSDDELHHNSPASLNAEVNHESTSVSGAEETKEDIVLFNVNEGFQSENSDIPIARKEFMSEDIDEKNFFLQEEGDECNESKSVVRNKVISGRCGLLNSGTVSNANPCNAVVKYSNLFDATMQHDSQEFLNWLLDNLHEDVNLIKTKPYVEMDDYDGSIKDEEVAKIFWDAHVKRNDSLIVDHFYGQYKSKMTCTVCRQISIKFDPFMNLTIEVPNLTVDTEVFFVRSDNSTTIKIRLNIDYDFSIRRVIQKLSANTGFPANEILFAVHKCGEYFFDYDTQKFLDSSWTQISLVSNYEFFFYHFIPNRAYIQLLHCVKNVEDSSRLIVDKNSFMSISAGTYSMSELKNVIHKNLEKHLITLEEPYMLEEILQKTMHFIDENDNIVTDDQFDLESGCITSFKVLWSSQIFDYESFITPKLIKKFNDTPSPTFVFLSDCIKKHLEVEIVDEYYCSKCKKHQKGEKKLDFWKLPSSLIIHLKRFFQFSHDSNWIKREVSVDFDLEGVSFEEFCLNKKEYQKYDLLSISNHYDTSHCKVGEKWCQFDDDEITEISNSDVINFRSRNGVHNLPFRYHTEEILFSTQCTNICTENLNVFFKFYVYLTPPLSEIMVLKKSLTKDRQDPFPFCEFQF</sequence>
<name>A0AAD5U5D8_9FUNG</name>
<feature type="compositionally biased region" description="Basic and acidic residues" evidence="8">
    <location>
        <begin position="667"/>
        <end position="692"/>
    </location>
</feature>
<evidence type="ECO:0000256" key="7">
    <source>
        <dbReference type="ARBA" id="ARBA00022807"/>
    </source>
</evidence>
<evidence type="ECO:0000313" key="11">
    <source>
        <dbReference type="Proteomes" id="UP001211065"/>
    </source>
</evidence>
<dbReference type="Pfam" id="PF00443">
    <property type="entry name" value="UCH"/>
    <property type="match status" value="1"/>
</dbReference>
<dbReference type="Proteomes" id="UP001211065">
    <property type="component" value="Unassembled WGS sequence"/>
</dbReference>
<evidence type="ECO:0000256" key="2">
    <source>
        <dbReference type="ARBA" id="ARBA00009085"/>
    </source>
</evidence>
<reference evidence="10" key="1">
    <citation type="submission" date="2020-05" db="EMBL/GenBank/DDBJ databases">
        <title>Phylogenomic resolution of chytrid fungi.</title>
        <authorList>
            <person name="Stajich J.E."/>
            <person name="Amses K."/>
            <person name="Simmons R."/>
            <person name="Seto K."/>
            <person name="Myers J."/>
            <person name="Bonds A."/>
            <person name="Quandt C.A."/>
            <person name="Barry K."/>
            <person name="Liu P."/>
            <person name="Grigoriev I."/>
            <person name="Longcore J.E."/>
            <person name="James T.Y."/>
        </authorList>
    </citation>
    <scope>NUCLEOTIDE SEQUENCE</scope>
    <source>
        <strain evidence="10">JEL0476</strain>
    </source>
</reference>
<keyword evidence="11" id="KW-1185">Reference proteome</keyword>
<keyword evidence="5" id="KW-0833">Ubl conjugation pathway</keyword>
<dbReference type="GO" id="GO:0006508">
    <property type="term" value="P:proteolysis"/>
    <property type="evidence" value="ECO:0007669"/>
    <property type="project" value="UniProtKB-KW"/>
</dbReference>
<evidence type="ECO:0000256" key="3">
    <source>
        <dbReference type="ARBA" id="ARBA00012759"/>
    </source>
</evidence>
<proteinExistence type="inferred from homology"/>
<protein>
    <recommendedName>
        <fullName evidence="3">ubiquitinyl hydrolase 1</fullName>
        <ecNumber evidence="3">3.4.19.12</ecNumber>
    </recommendedName>
</protein>
<dbReference type="InterPro" id="IPR001394">
    <property type="entry name" value="Peptidase_C19_UCH"/>
</dbReference>
<dbReference type="GO" id="GO:0004843">
    <property type="term" value="F:cysteine-type deubiquitinase activity"/>
    <property type="evidence" value="ECO:0007669"/>
    <property type="project" value="UniProtKB-EC"/>
</dbReference>
<dbReference type="InterPro" id="IPR050185">
    <property type="entry name" value="Ub_carboxyl-term_hydrolase"/>
</dbReference>
<comment type="similarity">
    <text evidence="2">Belongs to the peptidase C19 family.</text>
</comment>
<keyword evidence="7" id="KW-0788">Thiol protease</keyword>
<dbReference type="SUPFAM" id="SSF54001">
    <property type="entry name" value="Cysteine proteinases"/>
    <property type="match status" value="1"/>
</dbReference>
<evidence type="ECO:0000313" key="10">
    <source>
        <dbReference type="EMBL" id="KAJ3220677.1"/>
    </source>
</evidence>
<dbReference type="PANTHER" id="PTHR21646:SF24">
    <property type="entry name" value="UBIQUITIN CARBOXYL-TERMINAL HYDROLASE"/>
    <property type="match status" value="1"/>
</dbReference>
<dbReference type="GO" id="GO:0016579">
    <property type="term" value="P:protein deubiquitination"/>
    <property type="evidence" value="ECO:0007669"/>
    <property type="project" value="InterPro"/>
</dbReference>
<evidence type="ECO:0000256" key="8">
    <source>
        <dbReference type="SAM" id="MobiDB-lite"/>
    </source>
</evidence>
<dbReference type="InterPro" id="IPR028889">
    <property type="entry name" value="USP"/>
</dbReference>
<feature type="compositionally biased region" description="Basic residues" evidence="8">
    <location>
        <begin position="556"/>
        <end position="566"/>
    </location>
</feature>
<evidence type="ECO:0000259" key="9">
    <source>
        <dbReference type="PROSITE" id="PS50235"/>
    </source>
</evidence>
<organism evidence="10 11">
    <name type="scientific">Clydaea vesicula</name>
    <dbReference type="NCBI Taxonomy" id="447962"/>
    <lineage>
        <taxon>Eukaryota</taxon>
        <taxon>Fungi</taxon>
        <taxon>Fungi incertae sedis</taxon>
        <taxon>Chytridiomycota</taxon>
        <taxon>Chytridiomycota incertae sedis</taxon>
        <taxon>Chytridiomycetes</taxon>
        <taxon>Lobulomycetales</taxon>
        <taxon>Lobulomycetaceae</taxon>
        <taxon>Clydaea</taxon>
    </lineage>
</organism>
<comment type="caution">
    <text evidence="10">The sequence shown here is derived from an EMBL/GenBank/DDBJ whole genome shotgun (WGS) entry which is preliminary data.</text>
</comment>
<dbReference type="InterPro" id="IPR038765">
    <property type="entry name" value="Papain-like_cys_pep_sf"/>
</dbReference>
<dbReference type="EC" id="3.4.19.12" evidence="3"/>
<feature type="compositionally biased region" description="Low complexity" evidence="8">
    <location>
        <begin position="745"/>
        <end position="754"/>
    </location>
</feature>
<dbReference type="EMBL" id="JADGJW010000281">
    <property type="protein sequence ID" value="KAJ3220677.1"/>
    <property type="molecule type" value="Genomic_DNA"/>
</dbReference>
<feature type="region of interest" description="Disordered" evidence="8">
    <location>
        <begin position="745"/>
        <end position="764"/>
    </location>
</feature>
<dbReference type="PANTHER" id="PTHR21646">
    <property type="entry name" value="UBIQUITIN CARBOXYL-TERMINAL HYDROLASE"/>
    <property type="match status" value="1"/>
</dbReference>
<feature type="compositionally biased region" description="Basic residues" evidence="8">
    <location>
        <begin position="408"/>
        <end position="417"/>
    </location>
</feature>
<evidence type="ECO:0000256" key="1">
    <source>
        <dbReference type="ARBA" id="ARBA00000707"/>
    </source>
</evidence>
<evidence type="ECO:0000256" key="5">
    <source>
        <dbReference type="ARBA" id="ARBA00022786"/>
    </source>
</evidence>
<evidence type="ECO:0000256" key="6">
    <source>
        <dbReference type="ARBA" id="ARBA00022801"/>
    </source>
</evidence>
<comment type="catalytic activity">
    <reaction evidence="1">
        <text>Thiol-dependent hydrolysis of ester, thioester, amide, peptide and isopeptide bonds formed by the C-terminal Gly of ubiquitin (a 76-residue protein attached to proteins as an intracellular targeting signal).</text>
        <dbReference type="EC" id="3.4.19.12"/>
    </reaction>
</comment>